<dbReference type="InterPro" id="IPR024775">
    <property type="entry name" value="DinB-like"/>
</dbReference>
<dbReference type="Proteomes" id="UP000325411">
    <property type="component" value="Unassembled WGS sequence"/>
</dbReference>
<dbReference type="Pfam" id="PF12867">
    <property type="entry name" value="DinB_2"/>
    <property type="match status" value="1"/>
</dbReference>
<dbReference type="SUPFAM" id="SSF109854">
    <property type="entry name" value="DinB/YfiT-like putative metalloenzymes"/>
    <property type="match status" value="1"/>
</dbReference>
<accession>A0A5M9H406</accession>
<evidence type="ECO:0000313" key="3">
    <source>
        <dbReference type="EMBL" id="MDG0940440.1"/>
    </source>
</evidence>
<dbReference type="EMBL" id="FWYW01000092">
    <property type="protein sequence ID" value="SME42313.1"/>
    <property type="molecule type" value="Genomic_DNA"/>
</dbReference>
<reference evidence="4 5" key="1">
    <citation type="submission" date="2017-04" db="EMBL/GenBank/DDBJ databases">
        <authorList>
            <person name="Criscuolo A."/>
        </authorList>
    </citation>
    <scope>NUCLEOTIDE SEQUENCE [LARGE SCALE GENOMIC DNA]</scope>
    <source>
        <strain evidence="4">16-00174</strain>
    </source>
</reference>
<dbReference type="InterPro" id="IPR034660">
    <property type="entry name" value="DinB/YfiT-like"/>
</dbReference>
<proteinExistence type="predicted"/>
<evidence type="ECO:0000313" key="2">
    <source>
        <dbReference type="EMBL" id="KAA8479894.1"/>
    </source>
</evidence>
<protein>
    <submittedName>
        <fullName evidence="2">DinB family protein</fullName>
    </submittedName>
    <submittedName>
        <fullName evidence="4">DinB superfamily protein</fullName>
    </submittedName>
</protein>
<reference evidence="3 7" key="3">
    <citation type="submission" date="2023-03" db="EMBL/GenBank/DDBJ databases">
        <title>Genetic diversity of Bacillus cereus sensu lato isolates from Slovenia.</title>
        <authorList>
            <person name="Abdelli M."/>
        </authorList>
    </citation>
    <scope>NUCLEOTIDE SEQUENCE [LARGE SCALE GENOMIC DNA]</scope>
    <source>
        <strain evidence="3 7">SIBC61B</strain>
    </source>
</reference>
<reference evidence="2 6" key="2">
    <citation type="submission" date="2019-09" db="EMBL/GenBank/DDBJ databases">
        <authorList>
            <person name="Geng P."/>
            <person name="Wan X."/>
            <person name="Zhou G."/>
            <person name="Yuan Z."/>
            <person name="Hu X."/>
        </authorList>
    </citation>
    <scope>NUCLEOTIDE SEQUENCE [LARGE SCALE GENOMIC DNA]</scope>
    <source>
        <strain evidence="2 6">EFR-4</strain>
    </source>
</reference>
<gene>
    <name evidence="4" type="ORF">BACERE00174_05406</name>
    <name evidence="2" type="ORF">FYW06_06240</name>
    <name evidence="3" type="ORF">P6U22_04375</name>
</gene>
<dbReference type="Proteomes" id="UP001221338">
    <property type="component" value="Unassembled WGS sequence"/>
</dbReference>
<sequence>MNAIDLSILNLKETRRRSIKLWRSLPDSLLSWKPDNEAMTFGEMIRHVWSASFHYHLLLRNDGSIKTDIHTPYDKEPITSVEKEIELSQSYFSNFIEYVESISTEELESRLIDRSDVGYQRYLGDMLLRIAYHDAVHTGQFLQYLRMVGLERPLIWD</sequence>
<evidence type="ECO:0000313" key="6">
    <source>
        <dbReference type="Proteomes" id="UP000325411"/>
    </source>
</evidence>
<dbReference type="Proteomes" id="UP000194422">
    <property type="component" value="Unassembled WGS sequence"/>
</dbReference>
<feature type="domain" description="DinB-like" evidence="1">
    <location>
        <begin position="11"/>
        <end position="140"/>
    </location>
</feature>
<dbReference type="AlphaFoldDB" id="A0A5M9H406"/>
<dbReference type="Gene3D" id="1.20.120.450">
    <property type="entry name" value="dinb family like domain"/>
    <property type="match status" value="1"/>
</dbReference>
<dbReference type="RefSeq" id="WP_000991290.1">
    <property type="nucleotide sequence ID" value="NZ_CABMEX010000001.1"/>
</dbReference>
<name>A0A5M9H406_9BACI</name>
<evidence type="ECO:0000313" key="5">
    <source>
        <dbReference type="Proteomes" id="UP000194422"/>
    </source>
</evidence>
<dbReference type="EMBL" id="VXCE01000002">
    <property type="protein sequence ID" value="KAA8479894.1"/>
    <property type="molecule type" value="Genomic_DNA"/>
</dbReference>
<evidence type="ECO:0000313" key="4">
    <source>
        <dbReference type="EMBL" id="SME42313.1"/>
    </source>
</evidence>
<evidence type="ECO:0000259" key="1">
    <source>
        <dbReference type="Pfam" id="PF12867"/>
    </source>
</evidence>
<organism evidence="2 6">
    <name type="scientific">Bacillus paranthracis</name>
    <dbReference type="NCBI Taxonomy" id="2026186"/>
    <lineage>
        <taxon>Bacteria</taxon>
        <taxon>Bacillati</taxon>
        <taxon>Bacillota</taxon>
        <taxon>Bacilli</taxon>
        <taxon>Bacillales</taxon>
        <taxon>Bacillaceae</taxon>
        <taxon>Bacillus</taxon>
        <taxon>Bacillus cereus group</taxon>
    </lineage>
</organism>
<comment type="caution">
    <text evidence="2">The sequence shown here is derived from an EMBL/GenBank/DDBJ whole genome shotgun (WGS) entry which is preliminary data.</text>
</comment>
<keyword evidence="7" id="KW-1185">Reference proteome</keyword>
<dbReference type="EMBL" id="JARPRV010000002">
    <property type="protein sequence ID" value="MDG0940440.1"/>
    <property type="molecule type" value="Genomic_DNA"/>
</dbReference>
<evidence type="ECO:0000313" key="7">
    <source>
        <dbReference type="Proteomes" id="UP001221338"/>
    </source>
</evidence>